<dbReference type="AlphaFoldDB" id="A0A3Q7HPQ8"/>
<sequence>MIVSLFWIDDEQSVLNRRVDMRVDQMVKAGLVDEVRLIFIPDADYTKGIRRSIGLVDEVRQIFIPDADYTKGIRRSIGVPEMGRYLREETNIDGDDESKQMILQASISSIQRNTRMLICKQLDKIIRLISEKMWSVHHNIATDIEKKILTKNGRILFCNHAKIL</sequence>
<keyword evidence="1" id="KW-0808">Transferase</keyword>
<accession>A0A3Q7HPQ8</accession>
<organism evidence="5">
    <name type="scientific">Solanum lycopersicum</name>
    <name type="common">Tomato</name>
    <name type="synonym">Lycopersicon esculentum</name>
    <dbReference type="NCBI Taxonomy" id="4081"/>
    <lineage>
        <taxon>Eukaryota</taxon>
        <taxon>Viridiplantae</taxon>
        <taxon>Streptophyta</taxon>
        <taxon>Embryophyta</taxon>
        <taxon>Tracheophyta</taxon>
        <taxon>Spermatophyta</taxon>
        <taxon>Magnoliopsida</taxon>
        <taxon>eudicotyledons</taxon>
        <taxon>Gunneridae</taxon>
        <taxon>Pentapetalae</taxon>
        <taxon>asterids</taxon>
        <taxon>lamiids</taxon>
        <taxon>Solanales</taxon>
        <taxon>Solanaceae</taxon>
        <taxon>Solanoideae</taxon>
        <taxon>Solaneae</taxon>
        <taxon>Solanum</taxon>
        <taxon>Solanum subgen. Lycopersicon</taxon>
    </lineage>
</organism>
<evidence type="ECO:0000313" key="5">
    <source>
        <dbReference type="EnsemblPlants" id="Solyc08g061691.1.1"/>
    </source>
</evidence>
<evidence type="ECO:0000256" key="2">
    <source>
        <dbReference type="ARBA" id="ARBA00022712"/>
    </source>
</evidence>
<dbReference type="PANTHER" id="PTHR11088">
    <property type="entry name" value="TRNA DIMETHYLALLYLTRANSFERASE"/>
    <property type="match status" value="1"/>
</dbReference>
<dbReference type="Gene3D" id="1.10.287.890">
    <property type="entry name" value="Crystal structure of tRNA isopentenylpyrophosphate transferase (bh2366) domain"/>
    <property type="match status" value="2"/>
</dbReference>
<name>A0A3Q7HPQ8_SOLLC</name>
<dbReference type="Proteomes" id="UP000004994">
    <property type="component" value="Chromosome 8"/>
</dbReference>
<dbReference type="Pfam" id="PF01715">
    <property type="entry name" value="IPPT"/>
    <property type="match status" value="1"/>
</dbReference>
<proteinExistence type="predicted"/>
<keyword evidence="3" id="KW-0547">Nucleotide-binding</keyword>
<dbReference type="GO" id="GO:0005524">
    <property type="term" value="F:ATP binding"/>
    <property type="evidence" value="ECO:0007669"/>
    <property type="project" value="UniProtKB-KW"/>
</dbReference>
<dbReference type="PANTHER" id="PTHR11088:SF73">
    <property type="entry name" value="PHOSPHORIBULOKINASE_URIDINE KINASE DOMAIN-CONTAINING PROTEIN"/>
    <property type="match status" value="1"/>
</dbReference>
<dbReference type="GO" id="GO:0052381">
    <property type="term" value="F:tRNA dimethylallyltransferase activity"/>
    <property type="evidence" value="ECO:0000318"/>
    <property type="project" value="GO_Central"/>
</dbReference>
<dbReference type="InParanoid" id="A0A3Q7HPQ8"/>
<evidence type="ECO:0000256" key="4">
    <source>
        <dbReference type="ARBA" id="ARBA00022840"/>
    </source>
</evidence>
<reference evidence="5" key="1">
    <citation type="journal article" date="2012" name="Nature">
        <title>The tomato genome sequence provides insights into fleshy fruit evolution.</title>
        <authorList>
            <consortium name="Tomato Genome Consortium"/>
        </authorList>
    </citation>
    <scope>NUCLEOTIDE SEQUENCE [LARGE SCALE GENOMIC DNA]</scope>
    <source>
        <strain evidence="5">cv. Heinz 1706</strain>
    </source>
</reference>
<dbReference type="GO" id="GO:0005739">
    <property type="term" value="C:mitochondrion"/>
    <property type="evidence" value="ECO:0000318"/>
    <property type="project" value="GO_Central"/>
</dbReference>
<dbReference type="InterPro" id="IPR039657">
    <property type="entry name" value="Dimethylallyltransferase"/>
</dbReference>
<keyword evidence="2" id="KW-0203">Cytokinin biosynthesis</keyword>
<dbReference type="GO" id="GO:0006400">
    <property type="term" value="P:tRNA modification"/>
    <property type="evidence" value="ECO:0000318"/>
    <property type="project" value="GO_Central"/>
</dbReference>
<protein>
    <submittedName>
        <fullName evidence="5">Uncharacterized protein</fullName>
    </submittedName>
</protein>
<evidence type="ECO:0000313" key="6">
    <source>
        <dbReference type="Proteomes" id="UP000004994"/>
    </source>
</evidence>
<reference evidence="5" key="2">
    <citation type="submission" date="2019-01" db="UniProtKB">
        <authorList>
            <consortium name="EnsemblPlants"/>
        </authorList>
    </citation>
    <scope>IDENTIFICATION</scope>
    <source>
        <strain evidence="5">cv. Heinz 1706</strain>
    </source>
</reference>
<dbReference type="Gramene" id="Solyc08g061691.1.1">
    <property type="protein sequence ID" value="Solyc08g061691.1.1"/>
    <property type="gene ID" value="Solyc08g061691.1"/>
</dbReference>
<dbReference type="GO" id="GO:0009691">
    <property type="term" value="P:cytokinin biosynthetic process"/>
    <property type="evidence" value="ECO:0000318"/>
    <property type="project" value="GO_Central"/>
</dbReference>
<evidence type="ECO:0000256" key="1">
    <source>
        <dbReference type="ARBA" id="ARBA00022679"/>
    </source>
</evidence>
<keyword evidence="4" id="KW-0067">ATP-binding</keyword>
<evidence type="ECO:0000256" key="3">
    <source>
        <dbReference type="ARBA" id="ARBA00022741"/>
    </source>
</evidence>
<keyword evidence="6" id="KW-1185">Reference proteome</keyword>
<dbReference type="EnsemblPlants" id="Solyc08g061691.1.1">
    <property type="protein sequence ID" value="Solyc08g061691.1.1"/>
    <property type="gene ID" value="Solyc08g061691.1"/>
</dbReference>